<evidence type="ECO:0000313" key="2">
    <source>
        <dbReference type="Proteomes" id="UP000183810"/>
    </source>
</evidence>
<sequence>MTAAEHSAELTAAERRAALRRLVVLFGLMNKMIELSAADAPRQLAEHAATARDLVGELVTDMAQPRAS</sequence>
<organism evidence="1 2">
    <name type="scientific">Nocardia mangyaensis</name>
    <dbReference type="NCBI Taxonomy" id="2213200"/>
    <lineage>
        <taxon>Bacteria</taxon>
        <taxon>Bacillati</taxon>
        <taxon>Actinomycetota</taxon>
        <taxon>Actinomycetes</taxon>
        <taxon>Mycobacteriales</taxon>
        <taxon>Nocardiaceae</taxon>
        <taxon>Nocardia</taxon>
    </lineage>
</organism>
<dbReference type="OrthoDB" id="4571382at2"/>
<proteinExistence type="predicted"/>
<reference evidence="1" key="1">
    <citation type="submission" date="2016-11" db="EMBL/GenBank/DDBJ databases">
        <authorList>
            <person name="Jaros S."/>
            <person name="Januszkiewicz K."/>
            <person name="Wedrychowicz H."/>
        </authorList>
    </citation>
    <scope>NUCLEOTIDE SEQUENCE [LARGE SCALE GENOMIC DNA]</scope>
    <source>
        <strain evidence="1">Y48</strain>
    </source>
</reference>
<gene>
    <name evidence="1" type="ORF">BOX37_25940</name>
</gene>
<accession>A0A1J0VXL3</accession>
<dbReference type="KEGG" id="nsl:BOX37_25940"/>
<keyword evidence="2" id="KW-1185">Reference proteome</keyword>
<name>A0A1J0VXL3_9NOCA</name>
<dbReference type="AlphaFoldDB" id="A0A1J0VXL3"/>
<evidence type="ECO:0000313" key="1">
    <source>
        <dbReference type="EMBL" id="APE36803.1"/>
    </source>
</evidence>
<dbReference type="RefSeq" id="WP_071929986.1">
    <property type="nucleotide sequence ID" value="NZ_CP018082.1"/>
</dbReference>
<dbReference type="Proteomes" id="UP000183810">
    <property type="component" value="Chromosome"/>
</dbReference>
<protein>
    <submittedName>
        <fullName evidence="1">Uncharacterized protein</fullName>
    </submittedName>
</protein>
<dbReference type="EMBL" id="CP018082">
    <property type="protein sequence ID" value="APE36803.1"/>
    <property type="molecule type" value="Genomic_DNA"/>
</dbReference>